<evidence type="ECO:0000313" key="2">
    <source>
        <dbReference type="Proteomes" id="UP000095085"/>
    </source>
</evidence>
<dbReference type="OrthoDB" id="4087523at2759"/>
<dbReference type="AlphaFoldDB" id="A0A1E4RN45"/>
<proteinExistence type="predicted"/>
<dbReference type="GeneID" id="30997995"/>
<dbReference type="EMBL" id="KV454539">
    <property type="protein sequence ID" value="ODV68611.1"/>
    <property type="molecule type" value="Genomic_DNA"/>
</dbReference>
<protein>
    <submittedName>
        <fullName evidence="1">Uncharacterized protein</fullName>
    </submittedName>
</protein>
<name>A0A1E4RN45_9ASCO</name>
<dbReference type="RefSeq" id="XP_020077678.1">
    <property type="nucleotide sequence ID" value="XM_020223446.1"/>
</dbReference>
<organism evidence="1 2">
    <name type="scientific">Hyphopichia burtonii NRRL Y-1933</name>
    <dbReference type="NCBI Taxonomy" id="984485"/>
    <lineage>
        <taxon>Eukaryota</taxon>
        <taxon>Fungi</taxon>
        <taxon>Dikarya</taxon>
        <taxon>Ascomycota</taxon>
        <taxon>Saccharomycotina</taxon>
        <taxon>Pichiomycetes</taxon>
        <taxon>Debaryomycetaceae</taxon>
        <taxon>Hyphopichia</taxon>
    </lineage>
</organism>
<dbReference type="STRING" id="984485.A0A1E4RN45"/>
<reference evidence="2" key="1">
    <citation type="submission" date="2016-05" db="EMBL/GenBank/DDBJ databases">
        <title>Comparative genomics of biotechnologically important yeasts.</title>
        <authorList>
            <consortium name="DOE Joint Genome Institute"/>
            <person name="Riley R."/>
            <person name="Haridas S."/>
            <person name="Wolfe K.H."/>
            <person name="Lopes M.R."/>
            <person name="Hittinger C.T."/>
            <person name="Goker M."/>
            <person name="Salamov A."/>
            <person name="Wisecaver J."/>
            <person name="Long T.M."/>
            <person name="Aerts A.L."/>
            <person name="Barry K."/>
            <person name="Choi C."/>
            <person name="Clum A."/>
            <person name="Coughlan A.Y."/>
            <person name="Deshpande S."/>
            <person name="Douglass A.P."/>
            <person name="Hanson S.J."/>
            <person name="Klenk H.-P."/>
            <person name="Labutti K."/>
            <person name="Lapidus A."/>
            <person name="Lindquist E."/>
            <person name="Lipzen A."/>
            <person name="Meier-Kolthoff J.P."/>
            <person name="Ohm R.A."/>
            <person name="Otillar R.P."/>
            <person name="Pangilinan J."/>
            <person name="Peng Y."/>
            <person name="Rokas A."/>
            <person name="Rosa C.A."/>
            <person name="Scheuner C."/>
            <person name="Sibirny A.A."/>
            <person name="Slot J.C."/>
            <person name="Stielow J.B."/>
            <person name="Sun H."/>
            <person name="Kurtzman C.P."/>
            <person name="Blackwell M."/>
            <person name="Grigoriev I.V."/>
            <person name="Jeffries T.W."/>
        </authorList>
    </citation>
    <scope>NUCLEOTIDE SEQUENCE [LARGE SCALE GENOMIC DNA]</scope>
    <source>
        <strain evidence="2">NRRL Y-1933</strain>
    </source>
</reference>
<sequence>MLVFLLYVIGLVMSEHYDSYVNPNPRPYEQCNSQDLIKLSSCCNDILTKLDLCKSNDLACECCALQKLDSSCFKVCPNNPSNNFLTVLLNDCASLNDVNACNLPFNKDDFFMVGETEMPKSKARAGSYDQLSNQFTIKSKLKKFTDSTDEIKIDLFEYTDNEVEHSAIKNITFSNSTNVINVSNISNVSNQTTVSGYCTYSHPFIPLLSPTNF</sequence>
<gene>
    <name evidence="1" type="ORF">HYPBUDRAFT_4701</name>
</gene>
<evidence type="ECO:0000313" key="1">
    <source>
        <dbReference type="EMBL" id="ODV68611.1"/>
    </source>
</evidence>
<accession>A0A1E4RN45</accession>
<dbReference type="Proteomes" id="UP000095085">
    <property type="component" value="Unassembled WGS sequence"/>
</dbReference>
<keyword evidence="2" id="KW-1185">Reference proteome</keyword>